<feature type="compositionally biased region" description="Low complexity" evidence="1">
    <location>
        <begin position="8"/>
        <end position="23"/>
    </location>
</feature>
<protein>
    <recommendedName>
        <fullName evidence="4">Gag-pol polyprotein</fullName>
    </recommendedName>
</protein>
<organism evidence="2 3">
    <name type="scientific">Cardamine amara subsp. amara</name>
    <dbReference type="NCBI Taxonomy" id="228776"/>
    <lineage>
        <taxon>Eukaryota</taxon>
        <taxon>Viridiplantae</taxon>
        <taxon>Streptophyta</taxon>
        <taxon>Embryophyta</taxon>
        <taxon>Tracheophyta</taxon>
        <taxon>Spermatophyta</taxon>
        <taxon>Magnoliopsida</taxon>
        <taxon>eudicotyledons</taxon>
        <taxon>Gunneridae</taxon>
        <taxon>Pentapetalae</taxon>
        <taxon>rosids</taxon>
        <taxon>malvids</taxon>
        <taxon>Brassicales</taxon>
        <taxon>Brassicaceae</taxon>
        <taxon>Cardamineae</taxon>
        <taxon>Cardamine</taxon>
    </lineage>
</organism>
<dbReference type="AlphaFoldDB" id="A0ABD1C338"/>
<name>A0ABD1C338_CARAN</name>
<reference evidence="2 3" key="1">
    <citation type="submission" date="2024-04" db="EMBL/GenBank/DDBJ databases">
        <title>Genome assembly C_amara_ONT_v2.</title>
        <authorList>
            <person name="Yant L."/>
            <person name="Moore C."/>
            <person name="Slenker M."/>
        </authorList>
    </citation>
    <scope>NUCLEOTIDE SEQUENCE [LARGE SCALE GENOMIC DNA]</scope>
    <source>
        <tissue evidence="2">Leaf</tissue>
    </source>
</reference>
<dbReference type="Proteomes" id="UP001558713">
    <property type="component" value="Unassembled WGS sequence"/>
</dbReference>
<dbReference type="EMBL" id="JBANAX010000061">
    <property type="protein sequence ID" value="KAL1223904.1"/>
    <property type="molecule type" value="Genomic_DNA"/>
</dbReference>
<evidence type="ECO:0008006" key="4">
    <source>
        <dbReference type="Google" id="ProtNLM"/>
    </source>
</evidence>
<accession>A0ABD1C338</accession>
<proteinExistence type="predicted"/>
<keyword evidence="3" id="KW-1185">Reference proteome</keyword>
<evidence type="ECO:0000313" key="2">
    <source>
        <dbReference type="EMBL" id="KAL1223904.1"/>
    </source>
</evidence>
<sequence>MASTSEKVNVSNVAEVTETTTNETETEIQLGTLPPVKKTVIEPVQTAVPDQFQAVQIPAANSAGLLPYKFDGNSFKMWQKKMFFYLTTLKLSQYTRE</sequence>
<feature type="region of interest" description="Disordered" evidence="1">
    <location>
        <begin position="1"/>
        <end position="26"/>
    </location>
</feature>
<gene>
    <name evidence="2" type="ORF">V5N11_007301</name>
</gene>
<evidence type="ECO:0000313" key="3">
    <source>
        <dbReference type="Proteomes" id="UP001558713"/>
    </source>
</evidence>
<evidence type="ECO:0000256" key="1">
    <source>
        <dbReference type="SAM" id="MobiDB-lite"/>
    </source>
</evidence>
<comment type="caution">
    <text evidence="2">The sequence shown here is derived from an EMBL/GenBank/DDBJ whole genome shotgun (WGS) entry which is preliminary data.</text>
</comment>